<proteinExistence type="predicted"/>
<dbReference type="AlphaFoldDB" id="A0A1M6K2L9"/>
<organism evidence="2 3">
    <name type="scientific">Alicyclobacillus tolerans</name>
    <dbReference type="NCBI Taxonomy" id="90970"/>
    <lineage>
        <taxon>Bacteria</taxon>
        <taxon>Bacillati</taxon>
        <taxon>Bacillota</taxon>
        <taxon>Bacilli</taxon>
        <taxon>Bacillales</taxon>
        <taxon>Alicyclobacillaceae</taxon>
        <taxon>Alicyclobacillus</taxon>
    </lineage>
</organism>
<protein>
    <submittedName>
        <fullName evidence="2">Uncharacterized protein</fullName>
    </submittedName>
</protein>
<name>A0A1M6K2L9_9BACL</name>
<evidence type="ECO:0000313" key="3">
    <source>
        <dbReference type="Proteomes" id="UP000184016"/>
    </source>
</evidence>
<dbReference type="Proteomes" id="UP000184016">
    <property type="component" value="Unassembled WGS sequence"/>
</dbReference>
<accession>A0A1M6K2L9</accession>
<evidence type="ECO:0000256" key="1">
    <source>
        <dbReference type="SAM" id="Phobius"/>
    </source>
</evidence>
<keyword evidence="1" id="KW-0812">Transmembrane</keyword>
<reference evidence="3" key="1">
    <citation type="submission" date="2016-11" db="EMBL/GenBank/DDBJ databases">
        <authorList>
            <person name="Varghese N."/>
            <person name="Submissions S."/>
        </authorList>
    </citation>
    <scope>NUCLEOTIDE SEQUENCE [LARGE SCALE GENOMIC DNA]</scope>
    <source>
        <strain evidence="3">USBA-503</strain>
    </source>
</reference>
<feature type="transmembrane region" description="Helical" evidence="1">
    <location>
        <begin position="6"/>
        <end position="27"/>
    </location>
</feature>
<dbReference type="EMBL" id="FRAF01000001">
    <property type="protein sequence ID" value="SHJ53102.1"/>
    <property type="molecule type" value="Genomic_DNA"/>
</dbReference>
<evidence type="ECO:0000313" key="2">
    <source>
        <dbReference type="EMBL" id="SHJ53102.1"/>
    </source>
</evidence>
<keyword evidence="1" id="KW-1133">Transmembrane helix</keyword>
<keyword evidence="1" id="KW-0472">Membrane</keyword>
<keyword evidence="3" id="KW-1185">Reference proteome</keyword>
<gene>
    <name evidence="2" type="ORF">SAMN05443507_101129</name>
</gene>
<dbReference type="STRING" id="1830138.SAMN05443507_101129"/>
<sequence>MHNLLGWILGIIVLLVLVLGVVNLSIWRQRDTQQKRSSAQAYPLEHSINNGNVWQEKYSVHLNKEKSKDEQGIHAVLQAEKLSPATVIEESGDLDESALVCKKLARIPGVLGWVMVRNQRVVASDRPYDDALMTTLRQYWMAARQLRRELGVSMSMEASLFGAEGGVRIFSKDNQWIAVIVEPEVALDDWLFKDWNRLS</sequence>
<dbReference type="RefSeq" id="WP_072872632.1">
    <property type="nucleotide sequence ID" value="NZ_FRAF01000001.1"/>
</dbReference>